<dbReference type="Pfam" id="PF13302">
    <property type="entry name" value="Acetyltransf_3"/>
    <property type="match status" value="1"/>
</dbReference>
<evidence type="ECO:0000313" key="3">
    <source>
        <dbReference type="Proteomes" id="UP001598448"/>
    </source>
</evidence>
<proteinExistence type="predicted"/>
<evidence type="ECO:0000259" key="1">
    <source>
        <dbReference type="PROSITE" id="PS51186"/>
    </source>
</evidence>
<comment type="caution">
    <text evidence="2">The sequence shown here is derived from an EMBL/GenBank/DDBJ whole genome shotgun (WGS) entry which is preliminary data.</text>
</comment>
<reference evidence="2 3" key="1">
    <citation type="submission" date="2024-09" db="EMBL/GenBank/DDBJ databases">
        <title>The Natural Products Discovery Center: Release of the First 8490 Sequenced Strains for Exploring Actinobacteria Biosynthetic Diversity.</title>
        <authorList>
            <person name="Kalkreuter E."/>
            <person name="Kautsar S.A."/>
            <person name="Yang D."/>
            <person name="Bader C.D."/>
            <person name="Teijaro C.N."/>
            <person name="Fluegel L."/>
            <person name="Davis C.M."/>
            <person name="Simpson J.R."/>
            <person name="Lauterbach L."/>
            <person name="Steele A.D."/>
            <person name="Gui C."/>
            <person name="Meng S."/>
            <person name="Li G."/>
            <person name="Viehrig K."/>
            <person name="Ye F."/>
            <person name="Su P."/>
            <person name="Kiefer A.F."/>
            <person name="Nichols A."/>
            <person name="Cepeda A.J."/>
            <person name="Yan W."/>
            <person name="Fan B."/>
            <person name="Jiang Y."/>
            <person name="Adhikari A."/>
            <person name="Zheng C.-J."/>
            <person name="Schuster L."/>
            <person name="Cowan T.M."/>
            <person name="Smanski M.J."/>
            <person name="Chevrette M.G."/>
            <person name="De Carvalho L.P.S."/>
            <person name="Shen B."/>
        </authorList>
    </citation>
    <scope>NUCLEOTIDE SEQUENCE [LARGE SCALE GENOMIC DNA]</scope>
    <source>
        <strain evidence="2 3">NPDC058348</strain>
    </source>
</reference>
<gene>
    <name evidence="2" type="ORF">ACFWJN_17095</name>
</gene>
<keyword evidence="2" id="KW-0808">Transferase</keyword>
<dbReference type="GO" id="GO:0016746">
    <property type="term" value="F:acyltransferase activity"/>
    <property type="evidence" value="ECO:0007669"/>
    <property type="project" value="UniProtKB-KW"/>
</dbReference>
<protein>
    <submittedName>
        <fullName evidence="2">GNAT family N-acetyltransferase</fullName>
        <ecNumber evidence="2">2.3.-.-</ecNumber>
    </submittedName>
</protein>
<dbReference type="PANTHER" id="PTHR43441">
    <property type="entry name" value="RIBOSOMAL-PROTEIN-SERINE ACETYLTRANSFERASE"/>
    <property type="match status" value="1"/>
</dbReference>
<dbReference type="RefSeq" id="WP_386714802.1">
    <property type="nucleotide sequence ID" value="NZ_JBHXIJ010000112.1"/>
</dbReference>
<dbReference type="EC" id="2.3.-.-" evidence="2"/>
<accession>A0ABW6FMX2</accession>
<dbReference type="InterPro" id="IPR016181">
    <property type="entry name" value="Acyl_CoA_acyltransferase"/>
</dbReference>
<keyword evidence="3" id="KW-1185">Reference proteome</keyword>
<organism evidence="2 3">
    <name type="scientific">Streptomyces albidochromogenes</name>
    <dbReference type="NCBI Taxonomy" id="329524"/>
    <lineage>
        <taxon>Bacteria</taxon>
        <taxon>Bacillati</taxon>
        <taxon>Actinomycetota</taxon>
        <taxon>Actinomycetes</taxon>
        <taxon>Kitasatosporales</taxon>
        <taxon>Streptomycetaceae</taxon>
        <taxon>Streptomyces</taxon>
    </lineage>
</organism>
<dbReference type="InterPro" id="IPR000182">
    <property type="entry name" value="GNAT_dom"/>
</dbReference>
<dbReference type="InterPro" id="IPR051908">
    <property type="entry name" value="Ribosomal_N-acetyltransferase"/>
</dbReference>
<dbReference type="PANTHER" id="PTHR43441:SF10">
    <property type="entry name" value="ACETYLTRANSFERASE"/>
    <property type="match status" value="1"/>
</dbReference>
<dbReference type="Proteomes" id="UP001598448">
    <property type="component" value="Unassembled WGS sequence"/>
</dbReference>
<dbReference type="EMBL" id="JBHXIJ010000112">
    <property type="protein sequence ID" value="MFD5100660.1"/>
    <property type="molecule type" value="Genomic_DNA"/>
</dbReference>
<feature type="domain" description="N-acetyltransferase" evidence="1">
    <location>
        <begin position="11"/>
        <end position="174"/>
    </location>
</feature>
<name>A0ABW6FMX2_9ACTN</name>
<keyword evidence="2" id="KW-0012">Acyltransferase</keyword>
<dbReference type="Gene3D" id="3.40.630.30">
    <property type="match status" value="1"/>
</dbReference>
<sequence>MEPTILTTERLLLRPFEPADTDAVHQACQDPDIQRWTSIPSPYEREHAEGFVGRIVPDGWRYDTVYAFGALTRDTGELVAAVSSITRGEGAAEIGYWGAKKHRGRGYVTEAVRAVAHWAFTSAGVERLEWRAEIGNDASRAVAERAGFVIEGVQRSGIANKGVRRDGWIGALLPSDLGLPTACPYLPSRAGVPSD</sequence>
<evidence type="ECO:0000313" key="2">
    <source>
        <dbReference type="EMBL" id="MFD5100660.1"/>
    </source>
</evidence>
<dbReference type="PROSITE" id="PS51186">
    <property type="entry name" value="GNAT"/>
    <property type="match status" value="1"/>
</dbReference>
<dbReference type="SUPFAM" id="SSF55729">
    <property type="entry name" value="Acyl-CoA N-acyltransferases (Nat)"/>
    <property type="match status" value="1"/>
</dbReference>